<keyword evidence="8" id="KW-1185">Reference proteome</keyword>
<dbReference type="Gene3D" id="3.40.640.10">
    <property type="entry name" value="Type I PLP-dependent aspartate aminotransferase-like (Major domain)"/>
    <property type="match status" value="1"/>
</dbReference>
<evidence type="ECO:0000313" key="7">
    <source>
        <dbReference type="EMBL" id="SJM72370.1"/>
    </source>
</evidence>
<dbReference type="RefSeq" id="WP_087001028.1">
    <property type="nucleotide sequence ID" value="NZ_FUHW01000052.1"/>
</dbReference>
<dbReference type="Gene3D" id="3.90.1150.10">
    <property type="entry name" value="Aspartate Aminotransferase, domain 1"/>
    <property type="match status" value="1"/>
</dbReference>
<dbReference type="InterPro" id="IPR015421">
    <property type="entry name" value="PyrdxlP-dep_Trfase_major"/>
</dbReference>
<gene>
    <name evidence="7" type="ORF">FM101_14935</name>
</gene>
<evidence type="ECO:0000259" key="6">
    <source>
        <dbReference type="Pfam" id="PF00155"/>
    </source>
</evidence>
<evidence type="ECO:0000256" key="3">
    <source>
        <dbReference type="ARBA" id="ARBA00022898"/>
    </source>
</evidence>
<evidence type="ECO:0000256" key="5">
    <source>
        <dbReference type="ARBA" id="ARBA00037974"/>
    </source>
</evidence>
<dbReference type="InterPro" id="IPR004839">
    <property type="entry name" value="Aminotransferase_I/II_large"/>
</dbReference>
<dbReference type="Pfam" id="PF00155">
    <property type="entry name" value="Aminotran_1_2"/>
    <property type="match status" value="1"/>
</dbReference>
<dbReference type="AlphaFoldDB" id="A0A1R4GVN1"/>
<evidence type="ECO:0000256" key="1">
    <source>
        <dbReference type="ARBA" id="ARBA00001933"/>
    </source>
</evidence>
<evidence type="ECO:0000256" key="4">
    <source>
        <dbReference type="ARBA" id="ARBA00023239"/>
    </source>
</evidence>
<comment type="cofactor">
    <cofactor evidence="1">
        <name>pyridoxal 5'-phosphate</name>
        <dbReference type="ChEBI" id="CHEBI:597326"/>
    </cofactor>
</comment>
<feature type="domain" description="Aminotransferase class I/classII large" evidence="6">
    <location>
        <begin position="41"/>
        <end position="379"/>
    </location>
</feature>
<keyword evidence="3" id="KW-0663">Pyridoxal phosphate</keyword>
<proteinExistence type="inferred from homology"/>
<comment type="similarity">
    <text evidence="5">Belongs to the class-II pyridoxal-phosphate-dependent aminotransferase family. MalY/PatB cystathionine beta-lyase subfamily.</text>
</comment>
<dbReference type="EC" id="4.4.1.13" evidence="2"/>
<dbReference type="CDD" id="cd00609">
    <property type="entry name" value="AAT_like"/>
    <property type="match status" value="1"/>
</dbReference>
<dbReference type="InterPro" id="IPR051798">
    <property type="entry name" value="Class-II_PLP-Dep_Aminotrans"/>
</dbReference>
<name>A0A1R4GVN1_9MICC</name>
<protein>
    <recommendedName>
        <fullName evidence="2">cysteine-S-conjugate beta-lyase</fullName>
        <ecNumber evidence="2">4.4.1.13</ecNumber>
    </recommendedName>
</protein>
<dbReference type="Proteomes" id="UP000195913">
    <property type="component" value="Unassembled WGS sequence"/>
</dbReference>
<dbReference type="PANTHER" id="PTHR43525:SF2">
    <property type="entry name" value="CYSTATHIONINE BETA-LYASE-RELATED"/>
    <property type="match status" value="1"/>
</dbReference>
<dbReference type="PANTHER" id="PTHR43525">
    <property type="entry name" value="PROTEIN MALY"/>
    <property type="match status" value="1"/>
</dbReference>
<dbReference type="GO" id="GO:0047804">
    <property type="term" value="F:cysteine-S-conjugate beta-lyase activity"/>
    <property type="evidence" value="ECO:0007669"/>
    <property type="project" value="UniProtKB-EC"/>
</dbReference>
<dbReference type="EMBL" id="FUHW01000052">
    <property type="protein sequence ID" value="SJM72370.1"/>
    <property type="molecule type" value="Genomic_DNA"/>
</dbReference>
<keyword evidence="4 7" id="KW-0456">Lyase</keyword>
<accession>A0A1R4GVN1</accession>
<sequence>MSHADDFDGLSEPKLRQAGSRKWTTYPEAIGAFIAEMDFGTAPQVQAALQKPVGTAALGYVPVTAVEDMTLACSDWLESAYGWNVPAADIRPISDVLAGIVLAITHFSAPGSAVVLPTPAHMPFLKIPASLNRRVIQVPMTFDGNNWKLDLEGIDAAFAAGGGLLIFCNPHNPIGKVYSRSEMLELAEIVEKHGVRVCSDEIHAPLVFSSSRHIPYASISAAAAGHTITLTSATKAWNMSGLKCAQIIFSNTADQETWSSVSFMAEHGVGHLGILATTAAYREGKPWLDEVMTYLDRNRRLLAELLAEQLPGVSYSAPEGTYLAWLDCRELELGDHPAEFFLEKAAVACSDGATFGDNGAGHLRFNLAMPTPLLERAVRQMGEAFRKANTAN</sequence>
<evidence type="ECO:0000256" key="2">
    <source>
        <dbReference type="ARBA" id="ARBA00012224"/>
    </source>
</evidence>
<organism evidence="7 8">
    <name type="scientific">Arthrobacter rhombi</name>
    <dbReference type="NCBI Taxonomy" id="71253"/>
    <lineage>
        <taxon>Bacteria</taxon>
        <taxon>Bacillati</taxon>
        <taxon>Actinomycetota</taxon>
        <taxon>Actinomycetes</taxon>
        <taxon>Micrococcales</taxon>
        <taxon>Micrococcaceae</taxon>
        <taxon>Arthrobacter</taxon>
    </lineage>
</organism>
<dbReference type="SUPFAM" id="SSF53383">
    <property type="entry name" value="PLP-dependent transferases"/>
    <property type="match status" value="1"/>
</dbReference>
<dbReference type="GO" id="GO:0030170">
    <property type="term" value="F:pyridoxal phosphate binding"/>
    <property type="evidence" value="ECO:0007669"/>
    <property type="project" value="InterPro"/>
</dbReference>
<dbReference type="InterPro" id="IPR015422">
    <property type="entry name" value="PyrdxlP-dep_Trfase_small"/>
</dbReference>
<reference evidence="7 8" key="1">
    <citation type="submission" date="2017-02" db="EMBL/GenBank/DDBJ databases">
        <authorList>
            <person name="Peterson S.W."/>
        </authorList>
    </citation>
    <scope>NUCLEOTIDE SEQUENCE [LARGE SCALE GENOMIC DNA]</scope>
    <source>
        <strain evidence="7 8">B Ar 00.02</strain>
    </source>
</reference>
<dbReference type="InterPro" id="IPR015424">
    <property type="entry name" value="PyrdxlP-dep_Trfase"/>
</dbReference>
<evidence type="ECO:0000313" key="8">
    <source>
        <dbReference type="Proteomes" id="UP000195913"/>
    </source>
</evidence>